<evidence type="ECO:0000313" key="8">
    <source>
        <dbReference type="Proteomes" id="UP000478052"/>
    </source>
</evidence>
<dbReference type="InterPro" id="IPR019787">
    <property type="entry name" value="Znf_PHD-finger"/>
</dbReference>
<dbReference type="InterPro" id="IPR019786">
    <property type="entry name" value="Zinc_finger_PHD-type_CS"/>
</dbReference>
<dbReference type="SUPFAM" id="SSF57997">
    <property type="entry name" value="Tropomyosin"/>
    <property type="match status" value="1"/>
</dbReference>
<keyword evidence="2 4" id="KW-0863">Zinc-finger</keyword>
<evidence type="ECO:0000256" key="5">
    <source>
        <dbReference type="SAM" id="Coils"/>
    </source>
</evidence>
<dbReference type="InterPro" id="IPR013083">
    <property type="entry name" value="Znf_RING/FYVE/PHD"/>
</dbReference>
<dbReference type="GO" id="GO:0008270">
    <property type="term" value="F:zinc ion binding"/>
    <property type="evidence" value="ECO:0007669"/>
    <property type="project" value="UniProtKB-KW"/>
</dbReference>
<feature type="coiled-coil region" evidence="5">
    <location>
        <begin position="140"/>
        <end position="167"/>
    </location>
</feature>
<gene>
    <name evidence="7" type="ORF">FWK35_00037035</name>
</gene>
<accession>A0A6G0VQC2</accession>
<keyword evidence="8" id="KW-1185">Reference proteome</keyword>
<dbReference type="Gene3D" id="1.20.5.170">
    <property type="match status" value="1"/>
</dbReference>
<dbReference type="SUPFAM" id="SSF57903">
    <property type="entry name" value="FYVE/PHD zinc finger"/>
    <property type="match status" value="1"/>
</dbReference>
<dbReference type="Pfam" id="PF00628">
    <property type="entry name" value="PHD"/>
    <property type="match status" value="1"/>
</dbReference>
<keyword evidence="5" id="KW-0175">Coiled coil</keyword>
<dbReference type="CDD" id="cd15489">
    <property type="entry name" value="PHD_SF"/>
    <property type="match status" value="1"/>
</dbReference>
<dbReference type="InterPro" id="IPR001965">
    <property type="entry name" value="Znf_PHD"/>
</dbReference>
<protein>
    <submittedName>
        <fullName evidence="7">E3 ubiquitin-protein ligase TRAIP-like</fullName>
    </submittedName>
</protein>
<evidence type="ECO:0000256" key="4">
    <source>
        <dbReference type="PROSITE-ProRule" id="PRU00146"/>
    </source>
</evidence>
<dbReference type="SMART" id="SM00249">
    <property type="entry name" value="PHD"/>
    <property type="match status" value="1"/>
</dbReference>
<keyword evidence="3" id="KW-0862">Zinc</keyword>
<evidence type="ECO:0000313" key="7">
    <source>
        <dbReference type="EMBL" id="KAF0705279.1"/>
    </source>
</evidence>
<dbReference type="Gene3D" id="3.30.40.10">
    <property type="entry name" value="Zinc/RING finger domain, C3HC4 (zinc finger)"/>
    <property type="match status" value="1"/>
</dbReference>
<sequence length="286" mass="32948">MPCNVCKSNVSPAKKITCSFCGKFFHKSCLSVFNKNKDDPLNWICEECEQNIIIKKNITSRKNRQVNDKILEAHDEDNITSTDINELKSSISIILDKLDILTSSYSSIEKSVSFLSDKVDEYNTKLQSIVQKVKDFDIRLIGYENKISILEREIDLLKGNNNITEQAKLANNLDITGIPKTTNENLKLVVSTLAKIVNVEVKEEHINKTYRLRHKNQDNSRIIVEFTNKEIKNNLLTAIKSRVKTKMPLIAKEIHKNFPENHIYVNEQLSVVNRKIYWLAKQIAKK</sequence>
<dbReference type="OrthoDB" id="6614154at2759"/>
<dbReference type="PROSITE" id="PS01359">
    <property type="entry name" value="ZF_PHD_1"/>
    <property type="match status" value="1"/>
</dbReference>
<evidence type="ECO:0000256" key="3">
    <source>
        <dbReference type="ARBA" id="ARBA00022833"/>
    </source>
</evidence>
<dbReference type="InterPro" id="IPR011011">
    <property type="entry name" value="Znf_FYVE_PHD"/>
</dbReference>
<dbReference type="Proteomes" id="UP000478052">
    <property type="component" value="Unassembled WGS sequence"/>
</dbReference>
<dbReference type="AlphaFoldDB" id="A0A6G0VQC2"/>
<feature type="domain" description="PHD-type" evidence="6">
    <location>
        <begin position="1"/>
        <end position="51"/>
    </location>
</feature>
<proteinExistence type="predicted"/>
<organism evidence="7 8">
    <name type="scientific">Aphis craccivora</name>
    <name type="common">Cowpea aphid</name>
    <dbReference type="NCBI Taxonomy" id="307492"/>
    <lineage>
        <taxon>Eukaryota</taxon>
        <taxon>Metazoa</taxon>
        <taxon>Ecdysozoa</taxon>
        <taxon>Arthropoda</taxon>
        <taxon>Hexapoda</taxon>
        <taxon>Insecta</taxon>
        <taxon>Pterygota</taxon>
        <taxon>Neoptera</taxon>
        <taxon>Paraneoptera</taxon>
        <taxon>Hemiptera</taxon>
        <taxon>Sternorrhyncha</taxon>
        <taxon>Aphidomorpha</taxon>
        <taxon>Aphidoidea</taxon>
        <taxon>Aphididae</taxon>
        <taxon>Aphidini</taxon>
        <taxon>Aphis</taxon>
        <taxon>Aphis</taxon>
    </lineage>
</organism>
<keyword evidence="1" id="KW-0479">Metal-binding</keyword>
<reference evidence="7 8" key="1">
    <citation type="submission" date="2019-08" db="EMBL/GenBank/DDBJ databases">
        <title>Whole genome of Aphis craccivora.</title>
        <authorList>
            <person name="Voronova N.V."/>
            <person name="Shulinski R.S."/>
            <person name="Bandarenka Y.V."/>
            <person name="Zhorov D.G."/>
            <person name="Warner D."/>
        </authorList>
    </citation>
    <scope>NUCLEOTIDE SEQUENCE [LARGE SCALE GENOMIC DNA]</scope>
    <source>
        <strain evidence="7">180601</strain>
        <tissue evidence="7">Whole Body</tissue>
    </source>
</reference>
<comment type="caution">
    <text evidence="7">The sequence shown here is derived from an EMBL/GenBank/DDBJ whole genome shotgun (WGS) entry which is preliminary data.</text>
</comment>
<name>A0A6G0VQC2_APHCR</name>
<dbReference type="EMBL" id="VUJU01013286">
    <property type="protein sequence ID" value="KAF0705279.1"/>
    <property type="molecule type" value="Genomic_DNA"/>
</dbReference>
<evidence type="ECO:0000256" key="2">
    <source>
        <dbReference type="ARBA" id="ARBA00022771"/>
    </source>
</evidence>
<dbReference type="PROSITE" id="PS50016">
    <property type="entry name" value="ZF_PHD_2"/>
    <property type="match status" value="1"/>
</dbReference>
<evidence type="ECO:0000259" key="6">
    <source>
        <dbReference type="PROSITE" id="PS50016"/>
    </source>
</evidence>
<evidence type="ECO:0000256" key="1">
    <source>
        <dbReference type="ARBA" id="ARBA00022723"/>
    </source>
</evidence>